<dbReference type="GO" id="GO:0006412">
    <property type="term" value="P:translation"/>
    <property type="evidence" value="ECO:0007669"/>
    <property type="project" value="UniProtKB-KW"/>
</dbReference>
<evidence type="ECO:0000256" key="1">
    <source>
        <dbReference type="ARBA" id="ARBA00022490"/>
    </source>
</evidence>
<dbReference type="InterPro" id="IPR036986">
    <property type="entry name" value="S4_RNA-bd_sf"/>
</dbReference>
<keyword evidence="6" id="KW-0648">Protein biosynthesis</keyword>
<evidence type="ECO:0000256" key="2">
    <source>
        <dbReference type="ARBA" id="ARBA00022598"/>
    </source>
</evidence>
<evidence type="ECO:0000256" key="4">
    <source>
        <dbReference type="ARBA" id="ARBA00022840"/>
    </source>
</evidence>
<protein>
    <submittedName>
        <fullName evidence="9">Tyrosine--tRNA ligase</fullName>
        <ecNumber evidence="9">6.1.1.1</ecNumber>
    </submittedName>
</protein>
<organism evidence="9">
    <name type="scientific">bioreactor metagenome</name>
    <dbReference type="NCBI Taxonomy" id="1076179"/>
    <lineage>
        <taxon>unclassified sequences</taxon>
        <taxon>metagenomes</taxon>
        <taxon>ecological metagenomes</taxon>
    </lineage>
</organism>
<dbReference type="GO" id="GO:0003723">
    <property type="term" value="F:RNA binding"/>
    <property type="evidence" value="ECO:0007669"/>
    <property type="project" value="UniProtKB-KW"/>
</dbReference>
<evidence type="ECO:0000256" key="5">
    <source>
        <dbReference type="ARBA" id="ARBA00022884"/>
    </source>
</evidence>
<evidence type="ECO:0000256" key="3">
    <source>
        <dbReference type="ARBA" id="ARBA00022741"/>
    </source>
</evidence>
<dbReference type="CDD" id="cd00165">
    <property type="entry name" value="S4"/>
    <property type="match status" value="1"/>
</dbReference>
<dbReference type="PROSITE" id="PS50889">
    <property type="entry name" value="S4"/>
    <property type="match status" value="1"/>
</dbReference>
<dbReference type="FunFam" id="3.10.290.10:FF:000022">
    <property type="entry name" value="Tyrosine--tRNA ligase"/>
    <property type="match status" value="1"/>
</dbReference>
<evidence type="ECO:0000256" key="6">
    <source>
        <dbReference type="ARBA" id="ARBA00022917"/>
    </source>
</evidence>
<dbReference type="GO" id="GO:0005524">
    <property type="term" value="F:ATP binding"/>
    <property type="evidence" value="ECO:0007669"/>
    <property type="project" value="UniProtKB-KW"/>
</dbReference>
<accession>A0A645FQ38</accession>
<dbReference type="InterPro" id="IPR002942">
    <property type="entry name" value="S4_RNA-bd"/>
</dbReference>
<evidence type="ECO:0000313" key="9">
    <source>
        <dbReference type="EMBL" id="MPN16531.1"/>
    </source>
</evidence>
<dbReference type="SMART" id="SM00363">
    <property type="entry name" value="S4"/>
    <property type="match status" value="1"/>
</dbReference>
<keyword evidence="1" id="KW-0963">Cytoplasm</keyword>
<dbReference type="EC" id="6.1.1.1" evidence="9"/>
<keyword evidence="2 9" id="KW-0436">Ligase</keyword>
<dbReference type="Pfam" id="PF01479">
    <property type="entry name" value="S4"/>
    <property type="match status" value="1"/>
</dbReference>
<evidence type="ECO:0000256" key="7">
    <source>
        <dbReference type="ARBA" id="ARBA00023146"/>
    </source>
</evidence>
<proteinExistence type="predicted"/>
<evidence type="ECO:0000259" key="8">
    <source>
        <dbReference type="SMART" id="SM00363"/>
    </source>
</evidence>
<keyword evidence="4" id="KW-0067">ATP-binding</keyword>
<dbReference type="EMBL" id="VSSQ01063500">
    <property type="protein sequence ID" value="MPN16531.1"/>
    <property type="molecule type" value="Genomic_DNA"/>
</dbReference>
<sequence length="63" mass="6736">MAVFQVVKQAGLTGTTSEAMRMIEQGAVRLNGERVDDKSLMLGAGETVVLQVGKRKFAAVVLE</sequence>
<dbReference type="SUPFAM" id="SSF55174">
    <property type="entry name" value="Alpha-L RNA-binding motif"/>
    <property type="match status" value="1"/>
</dbReference>
<keyword evidence="7" id="KW-0030">Aminoacyl-tRNA synthetase</keyword>
<dbReference type="AlphaFoldDB" id="A0A645FQ38"/>
<dbReference type="Gene3D" id="3.10.290.10">
    <property type="entry name" value="RNA-binding S4 domain"/>
    <property type="match status" value="1"/>
</dbReference>
<gene>
    <name evidence="9" type="primary">tyrS_43</name>
    <name evidence="9" type="ORF">SDC9_163875</name>
</gene>
<feature type="domain" description="RNA-binding S4" evidence="8">
    <location>
        <begin position="1"/>
        <end position="63"/>
    </location>
</feature>
<dbReference type="GO" id="GO:0004831">
    <property type="term" value="F:tyrosine-tRNA ligase activity"/>
    <property type="evidence" value="ECO:0007669"/>
    <property type="project" value="UniProtKB-EC"/>
</dbReference>
<keyword evidence="5" id="KW-0694">RNA-binding</keyword>
<reference evidence="9" key="1">
    <citation type="submission" date="2019-08" db="EMBL/GenBank/DDBJ databases">
        <authorList>
            <person name="Kucharzyk K."/>
            <person name="Murdoch R.W."/>
            <person name="Higgins S."/>
            <person name="Loffler F."/>
        </authorList>
    </citation>
    <scope>NUCLEOTIDE SEQUENCE</scope>
</reference>
<keyword evidence="3" id="KW-0547">Nucleotide-binding</keyword>
<name>A0A645FQ38_9ZZZZ</name>
<comment type="caution">
    <text evidence="9">The sequence shown here is derived from an EMBL/GenBank/DDBJ whole genome shotgun (WGS) entry which is preliminary data.</text>
</comment>